<dbReference type="Proteomes" id="UP000723714">
    <property type="component" value="Unassembled WGS sequence"/>
</dbReference>
<evidence type="ECO:0000313" key="6">
    <source>
        <dbReference type="EMBL" id="MBU3877743.1"/>
    </source>
</evidence>
<dbReference type="InterPro" id="IPR016007">
    <property type="entry name" value="Alpha_rhamnosid"/>
</dbReference>
<dbReference type="EMBL" id="JABACJ020000022">
    <property type="protein sequence ID" value="MBU3877743.1"/>
    <property type="molecule type" value="Genomic_DNA"/>
</dbReference>
<evidence type="ECO:0000259" key="2">
    <source>
        <dbReference type="Pfam" id="PF05592"/>
    </source>
</evidence>
<dbReference type="PANTHER" id="PTHR33307:SF6">
    <property type="entry name" value="ALPHA-RHAMNOSIDASE (EUROFUNG)-RELATED"/>
    <property type="match status" value="1"/>
</dbReference>
<dbReference type="InterPro" id="IPR035398">
    <property type="entry name" value="Bac_rhamnosid_C"/>
</dbReference>
<protein>
    <submittedName>
        <fullName evidence="6">Glycoside hydrolase family 78 protein</fullName>
    </submittedName>
</protein>
<dbReference type="Pfam" id="PF08531">
    <property type="entry name" value="Bac_rhamnosid_N"/>
    <property type="match status" value="1"/>
</dbReference>
<dbReference type="PANTHER" id="PTHR33307">
    <property type="entry name" value="ALPHA-RHAMNOSIDASE (EUROFUNG)"/>
    <property type="match status" value="1"/>
</dbReference>
<feature type="domain" description="Alpha-L-rhamnosidase six-hairpin glycosidase" evidence="4">
    <location>
        <begin position="417"/>
        <end position="760"/>
    </location>
</feature>
<evidence type="ECO:0000256" key="1">
    <source>
        <dbReference type="ARBA" id="ARBA00022801"/>
    </source>
</evidence>
<dbReference type="InterPro" id="IPR035396">
    <property type="entry name" value="Bac_rhamnosid6H"/>
</dbReference>
<keyword evidence="1 6" id="KW-0378">Hydrolase</keyword>
<dbReference type="GO" id="GO:0016787">
    <property type="term" value="F:hydrolase activity"/>
    <property type="evidence" value="ECO:0007669"/>
    <property type="project" value="UniProtKB-KW"/>
</dbReference>
<feature type="domain" description="Alpha-L-rhamnosidase C-terminal" evidence="5">
    <location>
        <begin position="764"/>
        <end position="835"/>
    </location>
</feature>
<dbReference type="Pfam" id="PF17389">
    <property type="entry name" value="Bac_rhamnosid6H"/>
    <property type="match status" value="1"/>
</dbReference>
<sequence>MGRDIKGKIYAAKINHITNPVGFYLKSLVFSWKVKGCRGQEQKHARIVISKNKTFTEICHDTGEAKLDSLAARVEFEVEPYTRYYWKVIVTTDADEVITSETQYFETAKMGESWVGKWITCDSKEERHPIFSKEICVEKKVEKARLYICGLGLHEVYFTLKQEETPVKIGNEYLAPYCNNYDQWIQYQMYDITEQIGKGGVLSVLLGNGWYKGRFGFSNPDQKAYYGDTWKLIAEVHIDYKDGTKEVIGSDETWTVTRSNIFFSNIYDGEKRDDTLPPVPESAALIAEAPKGRIMERLSLPVTAHEQMKPVELIHTPAGEKVLDMGQEITGIFRLRVNEPAGTTIRIQTGEILQDGNFYNENLRTALSEYVYVSDGTEKVIVPHFTYYGYRYVKVSGVTDLSCEDFTAVVLHSDYESIGTVETGSKLVNKLISNIEWGMKGNFLDVPTDCPQRDERMGWTGDTQVFSATASYLADTYAFYQKYLYDLYQEQLLADGMVPETVPTFGPAKCSCVWGDAACIIPWNVYLFSGDKTILENQIESMKAWVDYIRRIDGDCHGWRQVFHYGDWLALDRAGTAADCVYGATDEAYIADIYYAASAQIVAKAAGVLGLEKTRLEYQKIADHQWQVVKDEYFTATGRCAVKTQTGLVLALKYHLSKDEKLTKQMLKKLLRDNKNKLNTGFVGTPLLCNVLTDHGMTDAAYRLLLNEEYPGWLHEVRLGATTVWERWNSLDENGHVSSTGMNSLNHYSYGAILEWIFRHAAGIDLMEQSPGGRVMRISPKVNNELKYVKAVYDSASGCYQCSWVISEDNKITISITVPFGGKAEVILPYASESIYEDTGNPLFETVENGICYVNSGEYEVAYEASEPLKKRYSIDSTMEELLNNPHIRTFLSKMMEVDMIPDAAYGLSLRNVAKTFAGEIKNDEAQMLNMALAQF</sequence>
<evidence type="ECO:0000313" key="7">
    <source>
        <dbReference type="Proteomes" id="UP000723714"/>
    </source>
</evidence>
<evidence type="ECO:0000259" key="4">
    <source>
        <dbReference type="Pfam" id="PF17389"/>
    </source>
</evidence>
<dbReference type="PIRSF" id="PIRSF010631">
    <property type="entry name" value="A-rhamnsds"/>
    <property type="match status" value="1"/>
</dbReference>
<dbReference type="Pfam" id="PF05592">
    <property type="entry name" value="Bac_rhamnosid"/>
    <property type="match status" value="1"/>
</dbReference>
<dbReference type="InterPro" id="IPR008902">
    <property type="entry name" value="Rhamnosid_concanavalin"/>
</dbReference>
<evidence type="ECO:0000259" key="5">
    <source>
        <dbReference type="Pfam" id="PF17390"/>
    </source>
</evidence>
<organism evidence="6 7">
    <name type="scientific">Faecalicatena faecalis</name>
    <dbReference type="NCBI Taxonomy" id="2726362"/>
    <lineage>
        <taxon>Bacteria</taxon>
        <taxon>Bacillati</taxon>
        <taxon>Bacillota</taxon>
        <taxon>Clostridia</taxon>
        <taxon>Lachnospirales</taxon>
        <taxon>Lachnospiraceae</taxon>
        <taxon>Faecalicatena</taxon>
    </lineage>
</organism>
<feature type="domain" description="Alpha-L-rhamnosidase concanavalin-like" evidence="2">
    <location>
        <begin position="315"/>
        <end position="412"/>
    </location>
</feature>
<gene>
    <name evidence="6" type="ORF">HGO97_018215</name>
</gene>
<proteinExistence type="predicted"/>
<dbReference type="InterPro" id="IPR013737">
    <property type="entry name" value="Bac_rhamnosid_N"/>
</dbReference>
<reference evidence="6 7" key="1">
    <citation type="submission" date="2021-06" db="EMBL/GenBank/DDBJ databases">
        <title>Faecalicatena sp. nov. isolated from porcine feces.</title>
        <authorList>
            <person name="Oh B.S."/>
            <person name="Lee J.H."/>
        </authorList>
    </citation>
    <scope>NUCLEOTIDE SEQUENCE [LARGE SCALE GENOMIC DNA]</scope>
    <source>
        <strain evidence="6 7">AGMB00832</strain>
    </source>
</reference>
<keyword evidence="7" id="KW-1185">Reference proteome</keyword>
<dbReference type="Pfam" id="PF17390">
    <property type="entry name" value="Bac_rhamnosid_C"/>
    <property type="match status" value="1"/>
</dbReference>
<comment type="caution">
    <text evidence="6">The sequence shown here is derived from an EMBL/GenBank/DDBJ whole genome shotgun (WGS) entry which is preliminary data.</text>
</comment>
<name>A0ABS6D817_9FIRM</name>
<feature type="domain" description="Bacterial alpha-L-rhamnosidase N-terminal" evidence="3">
    <location>
        <begin position="139"/>
        <end position="276"/>
    </location>
</feature>
<dbReference type="RefSeq" id="WP_216244361.1">
    <property type="nucleotide sequence ID" value="NZ_JABACJ020000022.1"/>
</dbReference>
<dbReference type="Pfam" id="PF25788">
    <property type="entry name" value="Ig_Rha78A_N"/>
    <property type="match status" value="1"/>
</dbReference>
<accession>A0ABS6D817</accession>
<evidence type="ECO:0000259" key="3">
    <source>
        <dbReference type="Pfam" id="PF08531"/>
    </source>
</evidence>